<dbReference type="EMBL" id="UINC01016138">
    <property type="protein sequence ID" value="SVA67424.1"/>
    <property type="molecule type" value="Genomic_DNA"/>
</dbReference>
<proteinExistence type="predicted"/>
<evidence type="ECO:0000313" key="1">
    <source>
        <dbReference type="EMBL" id="SVA67424.1"/>
    </source>
</evidence>
<organism evidence="1">
    <name type="scientific">marine metagenome</name>
    <dbReference type="NCBI Taxonomy" id="408172"/>
    <lineage>
        <taxon>unclassified sequences</taxon>
        <taxon>metagenomes</taxon>
        <taxon>ecological metagenomes</taxon>
    </lineage>
</organism>
<gene>
    <name evidence="1" type="ORF">METZ01_LOCUS120278</name>
</gene>
<feature type="non-terminal residue" evidence="1">
    <location>
        <position position="99"/>
    </location>
</feature>
<name>A0A381XRM8_9ZZZZ</name>
<reference evidence="1" key="1">
    <citation type="submission" date="2018-05" db="EMBL/GenBank/DDBJ databases">
        <authorList>
            <person name="Lanie J.A."/>
            <person name="Ng W.-L."/>
            <person name="Kazmierczak K.M."/>
            <person name="Andrzejewski T.M."/>
            <person name="Davidsen T.M."/>
            <person name="Wayne K.J."/>
            <person name="Tettelin H."/>
            <person name="Glass J.I."/>
            <person name="Rusch D."/>
            <person name="Podicherti R."/>
            <person name="Tsui H.-C.T."/>
            <person name="Winkler M.E."/>
        </authorList>
    </citation>
    <scope>NUCLEOTIDE SEQUENCE</scope>
</reference>
<sequence length="99" mass="10438">MFGFLPHNLFTNHIGQNTSGLSPRLWSKISGTIMAGDGQKRLVLAGDDFILMQGIGTVASNDLAYPDATRPSLDGYEAFVEIGGSIVPVEDTVGGVISL</sequence>
<accession>A0A381XRM8</accession>
<protein>
    <submittedName>
        <fullName evidence="1">Uncharacterized protein</fullName>
    </submittedName>
</protein>
<dbReference type="AlphaFoldDB" id="A0A381XRM8"/>